<feature type="transmembrane region" description="Helical" evidence="13">
    <location>
        <begin position="151"/>
        <end position="170"/>
    </location>
</feature>
<dbReference type="RefSeq" id="WP_170205965.1">
    <property type="nucleotide sequence ID" value="NZ_BAAAYS010000013.1"/>
</dbReference>
<evidence type="ECO:0000256" key="4">
    <source>
        <dbReference type="ARBA" id="ARBA00022692"/>
    </source>
</evidence>
<keyword evidence="6" id="KW-0479">Metal-binding</keyword>
<evidence type="ECO:0000256" key="5">
    <source>
        <dbReference type="ARBA" id="ARBA00022714"/>
    </source>
</evidence>
<dbReference type="Gene3D" id="2.40.30.10">
    <property type="entry name" value="Translation factors"/>
    <property type="match status" value="1"/>
</dbReference>
<keyword evidence="16" id="KW-1185">Reference proteome</keyword>
<keyword evidence="10" id="KW-0408">Iron</keyword>
<dbReference type="InterPro" id="IPR050415">
    <property type="entry name" value="MRET"/>
</dbReference>
<dbReference type="SUPFAM" id="SSF52343">
    <property type="entry name" value="Ferredoxin reductase-like, C-terminal NADP-linked domain"/>
    <property type="match status" value="1"/>
</dbReference>
<organism evidence="15 16">
    <name type="scientific">Klugiella xanthotipulae</name>
    <dbReference type="NCBI Taxonomy" id="244735"/>
    <lineage>
        <taxon>Bacteria</taxon>
        <taxon>Bacillati</taxon>
        <taxon>Actinomycetota</taxon>
        <taxon>Actinomycetes</taxon>
        <taxon>Micrococcales</taxon>
        <taxon>Microbacteriaceae</taxon>
        <taxon>Klugiella</taxon>
    </lineage>
</organism>
<dbReference type="Gene3D" id="3.40.50.80">
    <property type="entry name" value="Nucleotide-binding domain of ferredoxin-NADP reductase (FNR) module"/>
    <property type="match status" value="1"/>
</dbReference>
<keyword evidence="7" id="KW-0274">FAD</keyword>
<dbReference type="InterPro" id="IPR013130">
    <property type="entry name" value="Fe3_Rdtase_TM_dom"/>
</dbReference>
<name>A0A543I459_9MICO</name>
<feature type="transmembrane region" description="Helical" evidence="13">
    <location>
        <begin position="211"/>
        <end position="231"/>
    </location>
</feature>
<reference evidence="15 16" key="1">
    <citation type="submission" date="2019-06" db="EMBL/GenBank/DDBJ databases">
        <title>Sequencing the genomes of 1000 actinobacteria strains.</title>
        <authorList>
            <person name="Klenk H.-P."/>
        </authorList>
    </citation>
    <scope>NUCLEOTIDE SEQUENCE [LARGE SCALE GENOMIC DNA]</scope>
    <source>
        <strain evidence="15 16">DSM 18031</strain>
    </source>
</reference>
<dbReference type="AlphaFoldDB" id="A0A543I459"/>
<keyword evidence="9" id="KW-0560">Oxidoreductase</keyword>
<proteinExistence type="predicted"/>
<evidence type="ECO:0000256" key="12">
    <source>
        <dbReference type="ARBA" id="ARBA00023136"/>
    </source>
</evidence>
<dbReference type="InterPro" id="IPR039261">
    <property type="entry name" value="FNR_nucleotide-bd"/>
</dbReference>
<dbReference type="GO" id="GO:0016020">
    <property type="term" value="C:membrane"/>
    <property type="evidence" value="ECO:0007669"/>
    <property type="project" value="UniProtKB-SubCell"/>
</dbReference>
<evidence type="ECO:0000256" key="10">
    <source>
        <dbReference type="ARBA" id="ARBA00023004"/>
    </source>
</evidence>
<keyword evidence="4 13" id="KW-0812">Transmembrane</keyword>
<keyword evidence="3" id="KW-0285">Flavoprotein</keyword>
<dbReference type="GO" id="GO:0050660">
    <property type="term" value="F:flavin adenine dinucleotide binding"/>
    <property type="evidence" value="ECO:0007669"/>
    <property type="project" value="TreeGrafter"/>
</dbReference>
<comment type="cofactor">
    <cofactor evidence="1">
        <name>FAD</name>
        <dbReference type="ChEBI" id="CHEBI:57692"/>
    </cofactor>
</comment>
<dbReference type="PANTHER" id="PTHR47354">
    <property type="entry name" value="NADH OXIDOREDUCTASE HCR"/>
    <property type="match status" value="1"/>
</dbReference>
<dbReference type="GO" id="GO:0016491">
    <property type="term" value="F:oxidoreductase activity"/>
    <property type="evidence" value="ECO:0007669"/>
    <property type="project" value="UniProtKB-KW"/>
</dbReference>
<gene>
    <name evidence="15" type="ORF">FB466_0165</name>
</gene>
<sequence length="470" mass="50596">MKLQTRAPRTTAPILIPTPPRASVPRRLRTQDALIITCWTSVALAVTLYLSSGGAATVTDIPSAFSALGIVTGLVGTNLILIMLILAARIPLIDRTVGQDVAIAFHRQLGKPALYLILGHAVLLTVGYALTDGSNVVAETLSLFNTPDLPLAYLGLGLLLAVVVSSVVAVQRHLSYEVWHVIHLLSYAAVLVAVPHQLSAGAVLAEGTVQRIYWIALYVLAFGAIGIYRFVLPSVSSLRHGLRVTAVTTIAPGVVSISLSGRHLARFTGAGGQYAVWRFWTGATWWHAHPLSFSAAPNTATLRITVRDLGAGSRSLAGVRPGTRVSFEGPYGIFTDRVRSSPYLAVMAAGIGITPVRALLEHSPLHPGEATILLRGSDQNQTYLWDEMGALAHRSGSTIYSMMGHRPRGLDTWMSAQALSSGVTLTSVFPHLRQSDLYVCGPQTWTDAVVRDARHAGLRPQQIHVERFDW</sequence>
<dbReference type="Pfam" id="PF01794">
    <property type="entry name" value="Ferric_reduct"/>
    <property type="match status" value="1"/>
</dbReference>
<dbReference type="GO" id="GO:0051537">
    <property type="term" value="F:2 iron, 2 sulfur cluster binding"/>
    <property type="evidence" value="ECO:0007669"/>
    <property type="project" value="UniProtKB-KW"/>
</dbReference>
<dbReference type="GO" id="GO:0046872">
    <property type="term" value="F:metal ion binding"/>
    <property type="evidence" value="ECO:0007669"/>
    <property type="project" value="UniProtKB-KW"/>
</dbReference>
<dbReference type="Proteomes" id="UP000318331">
    <property type="component" value="Unassembled WGS sequence"/>
</dbReference>
<evidence type="ECO:0000313" key="16">
    <source>
        <dbReference type="Proteomes" id="UP000318331"/>
    </source>
</evidence>
<evidence type="ECO:0000256" key="3">
    <source>
        <dbReference type="ARBA" id="ARBA00022630"/>
    </source>
</evidence>
<feature type="domain" description="FAD-binding FR-type" evidence="14">
    <location>
        <begin position="237"/>
        <end position="337"/>
    </location>
</feature>
<dbReference type="EMBL" id="VFPN01000001">
    <property type="protein sequence ID" value="TQM65365.1"/>
    <property type="molecule type" value="Genomic_DNA"/>
</dbReference>
<evidence type="ECO:0000256" key="13">
    <source>
        <dbReference type="SAM" id="Phobius"/>
    </source>
</evidence>
<keyword evidence="5" id="KW-0001">2Fe-2S</keyword>
<evidence type="ECO:0000256" key="6">
    <source>
        <dbReference type="ARBA" id="ARBA00022723"/>
    </source>
</evidence>
<dbReference type="PANTHER" id="PTHR47354:SF8">
    <property type="entry name" value="1,2-PHENYLACETYL-COA EPOXIDASE, SUBUNIT E"/>
    <property type="match status" value="1"/>
</dbReference>
<dbReference type="InterPro" id="IPR017927">
    <property type="entry name" value="FAD-bd_FR_type"/>
</dbReference>
<dbReference type="PROSITE" id="PS51384">
    <property type="entry name" value="FAD_FR"/>
    <property type="match status" value="1"/>
</dbReference>
<evidence type="ECO:0000256" key="7">
    <source>
        <dbReference type="ARBA" id="ARBA00022827"/>
    </source>
</evidence>
<feature type="transmembrane region" description="Helical" evidence="13">
    <location>
        <begin position="182"/>
        <end position="205"/>
    </location>
</feature>
<dbReference type="InterPro" id="IPR017938">
    <property type="entry name" value="Riboflavin_synthase-like_b-brl"/>
</dbReference>
<keyword evidence="11" id="KW-0411">Iron-sulfur</keyword>
<feature type="transmembrane region" description="Helical" evidence="13">
    <location>
        <begin position="113"/>
        <end position="131"/>
    </location>
</feature>
<comment type="caution">
    <text evidence="15">The sequence shown here is derived from an EMBL/GenBank/DDBJ whole genome shotgun (WGS) entry which is preliminary data.</text>
</comment>
<dbReference type="SUPFAM" id="SSF63380">
    <property type="entry name" value="Riboflavin synthase domain-like"/>
    <property type="match status" value="1"/>
</dbReference>
<keyword evidence="12 13" id="KW-0472">Membrane</keyword>
<evidence type="ECO:0000313" key="15">
    <source>
        <dbReference type="EMBL" id="TQM65365.1"/>
    </source>
</evidence>
<keyword evidence="8 13" id="KW-1133">Transmembrane helix</keyword>
<evidence type="ECO:0000256" key="11">
    <source>
        <dbReference type="ARBA" id="ARBA00023014"/>
    </source>
</evidence>
<evidence type="ECO:0000256" key="2">
    <source>
        <dbReference type="ARBA" id="ARBA00004141"/>
    </source>
</evidence>
<evidence type="ECO:0000256" key="1">
    <source>
        <dbReference type="ARBA" id="ARBA00001974"/>
    </source>
</evidence>
<comment type="subcellular location">
    <subcellularLocation>
        <location evidence="2">Membrane</location>
        <topology evidence="2">Multi-pass membrane protein</topology>
    </subcellularLocation>
</comment>
<evidence type="ECO:0000256" key="9">
    <source>
        <dbReference type="ARBA" id="ARBA00023002"/>
    </source>
</evidence>
<accession>A0A543I459</accession>
<protein>
    <submittedName>
        <fullName evidence="15">Putative ferric reductase</fullName>
    </submittedName>
</protein>
<evidence type="ECO:0000259" key="14">
    <source>
        <dbReference type="PROSITE" id="PS51384"/>
    </source>
</evidence>
<feature type="transmembrane region" description="Helical" evidence="13">
    <location>
        <begin position="33"/>
        <end position="52"/>
    </location>
</feature>
<feature type="transmembrane region" description="Helical" evidence="13">
    <location>
        <begin position="64"/>
        <end position="92"/>
    </location>
</feature>
<evidence type="ECO:0000256" key="8">
    <source>
        <dbReference type="ARBA" id="ARBA00022989"/>
    </source>
</evidence>